<evidence type="ECO:0000259" key="2">
    <source>
        <dbReference type="Pfam" id="PF02932"/>
    </source>
</evidence>
<dbReference type="SUPFAM" id="SSF90112">
    <property type="entry name" value="Neurotransmitter-gated ion-channel transmembrane pore"/>
    <property type="match status" value="1"/>
</dbReference>
<keyword evidence="1" id="KW-0812">Transmembrane</keyword>
<keyword evidence="1" id="KW-0472">Membrane</keyword>
<dbReference type="InterPro" id="IPR006201">
    <property type="entry name" value="Neur_channel"/>
</dbReference>
<dbReference type="GO" id="GO:0016020">
    <property type="term" value="C:membrane"/>
    <property type="evidence" value="ECO:0007669"/>
    <property type="project" value="InterPro"/>
</dbReference>
<feature type="transmembrane region" description="Helical" evidence="1">
    <location>
        <begin position="49"/>
        <end position="68"/>
    </location>
</feature>
<feature type="transmembrane region" description="Helical" evidence="1">
    <location>
        <begin position="20"/>
        <end position="42"/>
    </location>
</feature>
<dbReference type="Gene3D" id="1.20.58.390">
    <property type="entry name" value="Neurotransmitter-gated ion-channel transmembrane domain"/>
    <property type="match status" value="1"/>
</dbReference>
<gene>
    <name evidence="3" type="ORF">LSH36_456g01004</name>
</gene>
<feature type="domain" description="Neurotransmitter-gated ion-channel transmembrane" evidence="2">
    <location>
        <begin position="24"/>
        <end position="239"/>
    </location>
</feature>
<dbReference type="GO" id="GO:0005216">
    <property type="term" value="F:monoatomic ion channel activity"/>
    <property type="evidence" value="ECO:0007669"/>
    <property type="project" value="InterPro"/>
</dbReference>
<proteinExistence type="predicted"/>
<dbReference type="InterPro" id="IPR006029">
    <property type="entry name" value="Neurotrans-gated_channel_TM"/>
</dbReference>
<dbReference type="AlphaFoldDB" id="A0AAD9JAS7"/>
<keyword evidence="1" id="KW-1133">Transmembrane helix</keyword>
<dbReference type="InterPro" id="IPR038050">
    <property type="entry name" value="Neuro_actylchol_rec"/>
</dbReference>
<reference evidence="3" key="1">
    <citation type="journal article" date="2023" name="Mol. Biol. Evol.">
        <title>Third-Generation Sequencing Reveals the Adaptive Role of the Epigenome in Three Deep-Sea Polychaetes.</title>
        <authorList>
            <person name="Perez M."/>
            <person name="Aroh O."/>
            <person name="Sun Y."/>
            <person name="Lan Y."/>
            <person name="Juniper S.K."/>
            <person name="Young C.R."/>
            <person name="Angers B."/>
            <person name="Qian P.Y."/>
        </authorList>
    </citation>
    <scope>NUCLEOTIDE SEQUENCE</scope>
    <source>
        <strain evidence="3">P08H-3</strain>
    </source>
</reference>
<evidence type="ECO:0000313" key="4">
    <source>
        <dbReference type="Proteomes" id="UP001208570"/>
    </source>
</evidence>
<sequence length="253" mass="28991">MDSFTSLKFVLYLHRKPLYYMFNLILPSVILAHLDILVFLLPPEAGEKVCLNVTLILAFSVFLVSIATSMPKTSNSIPVIGIYISITIALTACSLVLAVILLSVHHNSMNSLVPKYVKKIADFCAKLTFMTVSWSHQLEDNQLVESRFSTYQSGYPIRADLDQGRLQREDDGCYQKASAEKNIIMTKILENVEELCLIQERIREFTLRKRDWVQVACIFDRFLLVLFLQFNVISTFVLFVIFPLLKPDKSHVY</sequence>
<evidence type="ECO:0000256" key="1">
    <source>
        <dbReference type="SAM" id="Phobius"/>
    </source>
</evidence>
<feature type="transmembrane region" description="Helical" evidence="1">
    <location>
        <begin position="222"/>
        <end position="245"/>
    </location>
</feature>
<keyword evidence="4" id="KW-1185">Reference proteome</keyword>
<organism evidence="3 4">
    <name type="scientific">Paralvinella palmiformis</name>
    <dbReference type="NCBI Taxonomy" id="53620"/>
    <lineage>
        <taxon>Eukaryota</taxon>
        <taxon>Metazoa</taxon>
        <taxon>Spiralia</taxon>
        <taxon>Lophotrochozoa</taxon>
        <taxon>Annelida</taxon>
        <taxon>Polychaeta</taxon>
        <taxon>Sedentaria</taxon>
        <taxon>Canalipalpata</taxon>
        <taxon>Terebellida</taxon>
        <taxon>Terebelliformia</taxon>
        <taxon>Alvinellidae</taxon>
        <taxon>Paralvinella</taxon>
    </lineage>
</organism>
<dbReference type="GO" id="GO:0004888">
    <property type="term" value="F:transmembrane signaling receptor activity"/>
    <property type="evidence" value="ECO:0007669"/>
    <property type="project" value="InterPro"/>
</dbReference>
<dbReference type="Pfam" id="PF02932">
    <property type="entry name" value="Neur_chan_memb"/>
    <property type="match status" value="1"/>
</dbReference>
<dbReference type="Proteomes" id="UP001208570">
    <property type="component" value="Unassembled WGS sequence"/>
</dbReference>
<dbReference type="EMBL" id="JAODUP010000455">
    <property type="protein sequence ID" value="KAK2149357.1"/>
    <property type="molecule type" value="Genomic_DNA"/>
</dbReference>
<accession>A0AAD9JAS7</accession>
<comment type="caution">
    <text evidence="3">The sequence shown here is derived from an EMBL/GenBank/DDBJ whole genome shotgun (WGS) entry which is preliminary data.</text>
</comment>
<dbReference type="PANTHER" id="PTHR18945">
    <property type="entry name" value="NEUROTRANSMITTER GATED ION CHANNEL"/>
    <property type="match status" value="1"/>
</dbReference>
<dbReference type="InterPro" id="IPR036719">
    <property type="entry name" value="Neuro-gated_channel_TM_sf"/>
</dbReference>
<protein>
    <recommendedName>
        <fullName evidence="2">Neurotransmitter-gated ion-channel transmembrane domain-containing protein</fullName>
    </recommendedName>
</protein>
<name>A0AAD9JAS7_9ANNE</name>
<dbReference type="CDD" id="cd19051">
    <property type="entry name" value="LGIC_TM_cation"/>
    <property type="match status" value="1"/>
</dbReference>
<feature type="transmembrane region" description="Helical" evidence="1">
    <location>
        <begin position="80"/>
        <end position="102"/>
    </location>
</feature>
<evidence type="ECO:0000313" key="3">
    <source>
        <dbReference type="EMBL" id="KAK2149357.1"/>
    </source>
</evidence>